<evidence type="ECO:0000256" key="3">
    <source>
        <dbReference type="ARBA" id="ARBA00023163"/>
    </source>
</evidence>
<evidence type="ECO:0000313" key="6">
    <source>
        <dbReference type="EMBL" id="BBD99189.1"/>
    </source>
</evidence>
<keyword evidence="1" id="KW-0805">Transcription regulation</keyword>
<dbReference type="InterPro" id="IPR001647">
    <property type="entry name" value="HTH_TetR"/>
</dbReference>
<accession>A0A494WF52</accession>
<dbReference type="InterPro" id="IPR023772">
    <property type="entry name" value="DNA-bd_HTH_TetR-type_CS"/>
</dbReference>
<gene>
    <name evidence="6" type="ORF">SAMIE_1026900</name>
</gene>
<dbReference type="EMBL" id="AP018664">
    <property type="protein sequence ID" value="BBD99189.1"/>
    <property type="molecule type" value="Genomic_DNA"/>
</dbReference>
<keyword evidence="2 4" id="KW-0238">DNA-binding</keyword>
<evidence type="ECO:0000313" key="7">
    <source>
        <dbReference type="Proteomes" id="UP000279959"/>
    </source>
</evidence>
<dbReference type="GO" id="GO:0003700">
    <property type="term" value="F:DNA-binding transcription factor activity"/>
    <property type="evidence" value="ECO:0007669"/>
    <property type="project" value="TreeGrafter"/>
</dbReference>
<name>A0A494WF52_9SPHN</name>
<feature type="domain" description="HTH tetR-type" evidence="5">
    <location>
        <begin position="19"/>
        <end position="79"/>
    </location>
</feature>
<dbReference type="GO" id="GO:0000976">
    <property type="term" value="F:transcription cis-regulatory region binding"/>
    <property type="evidence" value="ECO:0007669"/>
    <property type="project" value="TreeGrafter"/>
</dbReference>
<evidence type="ECO:0000256" key="2">
    <source>
        <dbReference type="ARBA" id="ARBA00023125"/>
    </source>
</evidence>
<proteinExistence type="predicted"/>
<evidence type="ECO:0000259" key="5">
    <source>
        <dbReference type="PROSITE" id="PS50977"/>
    </source>
</evidence>
<feature type="DNA-binding region" description="H-T-H motif" evidence="4">
    <location>
        <begin position="42"/>
        <end position="61"/>
    </location>
</feature>
<dbReference type="InterPro" id="IPR036271">
    <property type="entry name" value="Tet_transcr_reg_TetR-rel_C_sf"/>
</dbReference>
<evidence type="ECO:0000256" key="1">
    <source>
        <dbReference type="ARBA" id="ARBA00023015"/>
    </source>
</evidence>
<dbReference type="Pfam" id="PF16859">
    <property type="entry name" value="TetR_C_11"/>
    <property type="match status" value="1"/>
</dbReference>
<dbReference type="Proteomes" id="UP000279959">
    <property type="component" value="Chromosome"/>
</dbReference>
<dbReference type="Pfam" id="PF00440">
    <property type="entry name" value="TetR_N"/>
    <property type="match status" value="1"/>
</dbReference>
<dbReference type="KEGG" id="sami:SAMIE_1026900"/>
<organism evidence="6 7">
    <name type="scientific">Sphingobium amiense</name>
    <dbReference type="NCBI Taxonomy" id="135719"/>
    <lineage>
        <taxon>Bacteria</taxon>
        <taxon>Pseudomonadati</taxon>
        <taxon>Pseudomonadota</taxon>
        <taxon>Alphaproteobacteria</taxon>
        <taxon>Sphingomonadales</taxon>
        <taxon>Sphingomonadaceae</taxon>
        <taxon>Sphingobium</taxon>
    </lineage>
</organism>
<keyword evidence="7" id="KW-1185">Reference proteome</keyword>
<keyword evidence="3" id="KW-0804">Transcription</keyword>
<dbReference type="InterPro" id="IPR050109">
    <property type="entry name" value="HTH-type_TetR-like_transc_reg"/>
</dbReference>
<dbReference type="InterPro" id="IPR009057">
    <property type="entry name" value="Homeodomain-like_sf"/>
</dbReference>
<dbReference type="Gene3D" id="1.10.357.10">
    <property type="entry name" value="Tetracycline Repressor, domain 2"/>
    <property type="match status" value="1"/>
</dbReference>
<dbReference type="InterPro" id="IPR011075">
    <property type="entry name" value="TetR_C"/>
</dbReference>
<protein>
    <submittedName>
        <fullName evidence="6">TetR family transcriptional regulator</fullName>
    </submittedName>
</protein>
<dbReference type="PANTHER" id="PTHR30055">
    <property type="entry name" value="HTH-TYPE TRANSCRIPTIONAL REGULATOR RUTR"/>
    <property type="match status" value="1"/>
</dbReference>
<dbReference type="AlphaFoldDB" id="A0A494WF52"/>
<dbReference type="PANTHER" id="PTHR30055:SF148">
    <property type="entry name" value="TETR-FAMILY TRANSCRIPTIONAL REGULATOR"/>
    <property type="match status" value="1"/>
</dbReference>
<dbReference type="PROSITE" id="PS01081">
    <property type="entry name" value="HTH_TETR_1"/>
    <property type="match status" value="1"/>
</dbReference>
<reference evidence="6 7" key="1">
    <citation type="submission" date="2018-05" db="EMBL/GenBank/DDBJ databases">
        <title>Complete Genome Sequence of the Nonylphenol-Degrading Bacterium Sphingobium amiense DSM 16289T.</title>
        <authorList>
            <person name="Ootsuka M."/>
            <person name="Nishizawa T."/>
            <person name="Ohta H."/>
        </authorList>
    </citation>
    <scope>NUCLEOTIDE SEQUENCE [LARGE SCALE GENOMIC DNA]</scope>
    <source>
        <strain evidence="6 7">DSM 16289</strain>
    </source>
</reference>
<evidence type="ECO:0000256" key="4">
    <source>
        <dbReference type="PROSITE-ProRule" id="PRU00335"/>
    </source>
</evidence>
<dbReference type="PROSITE" id="PS50977">
    <property type="entry name" value="HTH_TETR_2"/>
    <property type="match status" value="1"/>
</dbReference>
<sequence length="201" mass="22288">MKYERISTHQPAGAAVLQPKVTGALMRSALIELARHGYANFSLGAVARRANVGKPSLYRRWRGKPELVADMLLHFGISVVTVEDMGSLQRELEEYAQRSIAMLERRLARAILPDVYGELARNTALSEHIRVHFQEPKREQAMRIIDRAIARGEVPPTADSGLALDLMAGPLYWHLMITKDPVTDDFAAKFAKAIAGALKAC</sequence>
<dbReference type="SUPFAM" id="SSF48498">
    <property type="entry name" value="Tetracyclin repressor-like, C-terminal domain"/>
    <property type="match status" value="1"/>
</dbReference>
<dbReference type="Gene3D" id="1.10.10.60">
    <property type="entry name" value="Homeodomain-like"/>
    <property type="match status" value="1"/>
</dbReference>
<dbReference type="SUPFAM" id="SSF46689">
    <property type="entry name" value="Homeodomain-like"/>
    <property type="match status" value="1"/>
</dbReference>